<keyword evidence="2" id="KW-0442">Lipid degradation</keyword>
<dbReference type="SUPFAM" id="SSF52151">
    <property type="entry name" value="FabD/lysophospholipase-like"/>
    <property type="match status" value="1"/>
</dbReference>
<evidence type="ECO:0000259" key="3">
    <source>
        <dbReference type="PROSITE" id="PS51635"/>
    </source>
</evidence>
<evidence type="ECO:0000313" key="4">
    <source>
        <dbReference type="EMBL" id="MBP0462279.1"/>
    </source>
</evidence>
<accession>A0ABS4ALP1</accession>
<evidence type="ECO:0000256" key="1">
    <source>
        <dbReference type="ARBA" id="ARBA00023098"/>
    </source>
</evidence>
<dbReference type="Pfam" id="PF01734">
    <property type="entry name" value="Patatin"/>
    <property type="match status" value="1"/>
</dbReference>
<protein>
    <submittedName>
        <fullName evidence="4">Patatin-like phospholipase family protein</fullName>
    </submittedName>
</protein>
<organism evidence="4 5">
    <name type="scientific">Roseomonas nitratireducens</name>
    <dbReference type="NCBI Taxonomy" id="2820810"/>
    <lineage>
        <taxon>Bacteria</taxon>
        <taxon>Pseudomonadati</taxon>
        <taxon>Pseudomonadota</taxon>
        <taxon>Alphaproteobacteria</taxon>
        <taxon>Acetobacterales</taxon>
        <taxon>Roseomonadaceae</taxon>
        <taxon>Roseomonas</taxon>
    </lineage>
</organism>
<dbReference type="PROSITE" id="PS51635">
    <property type="entry name" value="PNPLA"/>
    <property type="match status" value="1"/>
</dbReference>
<name>A0ABS4ALP1_9PROT</name>
<dbReference type="EMBL" id="JAGIYZ010000001">
    <property type="protein sequence ID" value="MBP0462279.1"/>
    <property type="molecule type" value="Genomic_DNA"/>
</dbReference>
<feature type="domain" description="PNPLA" evidence="3">
    <location>
        <begin position="73"/>
        <end position="267"/>
    </location>
</feature>
<feature type="active site" description="Proton acceptor" evidence="2">
    <location>
        <position position="253"/>
    </location>
</feature>
<dbReference type="Proteomes" id="UP000680815">
    <property type="component" value="Unassembled WGS sequence"/>
</dbReference>
<dbReference type="InterPro" id="IPR002641">
    <property type="entry name" value="PNPLA_dom"/>
</dbReference>
<keyword evidence="2" id="KW-0378">Hydrolase</keyword>
<dbReference type="InterPro" id="IPR016035">
    <property type="entry name" value="Acyl_Trfase/lysoPLipase"/>
</dbReference>
<comment type="caution">
    <text evidence="4">The sequence shown here is derived from an EMBL/GenBank/DDBJ whole genome shotgun (WGS) entry which is preliminary data.</text>
</comment>
<feature type="short sequence motif" description="GXSXG" evidence="2">
    <location>
        <begin position="106"/>
        <end position="110"/>
    </location>
</feature>
<feature type="active site" description="Nucleophile" evidence="2">
    <location>
        <position position="108"/>
    </location>
</feature>
<evidence type="ECO:0000313" key="5">
    <source>
        <dbReference type="Proteomes" id="UP000680815"/>
    </source>
</evidence>
<keyword evidence="5" id="KW-1185">Reference proteome</keyword>
<proteinExistence type="predicted"/>
<reference evidence="4 5" key="1">
    <citation type="submission" date="2021-03" db="EMBL/GenBank/DDBJ databases">
        <authorList>
            <person name="So Y."/>
        </authorList>
    </citation>
    <scope>NUCLEOTIDE SEQUENCE [LARGE SCALE GENOMIC DNA]</scope>
    <source>
        <strain evidence="4 5">PWR1</strain>
    </source>
</reference>
<gene>
    <name evidence="4" type="ORF">J5Y09_00010</name>
</gene>
<keyword evidence="1 2" id="KW-0443">Lipid metabolism</keyword>
<feature type="short sequence motif" description="DGA/G" evidence="2">
    <location>
        <begin position="253"/>
        <end position="255"/>
    </location>
</feature>
<evidence type="ECO:0000256" key="2">
    <source>
        <dbReference type="PROSITE-ProRule" id="PRU01161"/>
    </source>
</evidence>
<dbReference type="RefSeq" id="WP_209349666.1">
    <property type="nucleotide sequence ID" value="NZ_JAGIYZ010000001.1"/>
</dbReference>
<sequence length="394" mass="42810">MALLVVVLGGCANISRLDAPPPPTIESIPILGVSNARFWVDANPDALVAEWQEMHRRQLAAAPRGRLPPAHFLALSGGGDNGAFGAGLMTGWTQSGRRPSFDLVTGISAGALIAPFAFLGPDYDPQLREVFTEVAPSDIVRLGSKLRAILFAESLGDTSPLYKLIERHVNAELMAAIAREYGRGRLLLIGTTNLDLGRPVFWNIGAIAASGHPGSLELFRRILLASASIPGAFPPVLVDVEHNGTPHQEMHVDGGATLQMFLYPPLINLRAEQQGRMPARERTAWVVRNGRLDVEWANTERSIISITGRAASSLLHFSAVNDIVRIYLTTARDGVGFRLAYIGPDFRTPRSEPFETAYMRALFAYGEAQGREGDRWRTGLRPIGSIEPTTAPPR</sequence>
<feature type="short sequence motif" description="GXGXXG" evidence="2">
    <location>
        <begin position="77"/>
        <end position="82"/>
    </location>
</feature>
<dbReference type="Gene3D" id="3.40.1090.10">
    <property type="entry name" value="Cytosolic phospholipase A2 catalytic domain"/>
    <property type="match status" value="1"/>
</dbReference>